<dbReference type="Proteomes" id="UP000683360">
    <property type="component" value="Unassembled WGS sequence"/>
</dbReference>
<evidence type="ECO:0000256" key="2">
    <source>
        <dbReference type="SAM" id="Phobius"/>
    </source>
</evidence>
<reference evidence="3" key="1">
    <citation type="submission" date="2021-03" db="EMBL/GenBank/DDBJ databases">
        <authorList>
            <person name="Bekaert M."/>
        </authorList>
    </citation>
    <scope>NUCLEOTIDE SEQUENCE</scope>
</reference>
<keyword evidence="2" id="KW-1133">Transmembrane helix</keyword>
<dbReference type="Gene3D" id="1.20.1070.10">
    <property type="entry name" value="Rhodopsin 7-helix transmembrane proteins"/>
    <property type="match status" value="1"/>
</dbReference>
<evidence type="ECO:0000313" key="4">
    <source>
        <dbReference type="Proteomes" id="UP000683360"/>
    </source>
</evidence>
<evidence type="ECO:0000256" key="1">
    <source>
        <dbReference type="SAM" id="MobiDB-lite"/>
    </source>
</evidence>
<comment type="caution">
    <text evidence="3">The sequence shown here is derived from an EMBL/GenBank/DDBJ whole genome shotgun (WGS) entry which is preliminary data.</text>
</comment>
<accession>A0A8S3V025</accession>
<feature type="transmembrane region" description="Helical" evidence="2">
    <location>
        <begin position="147"/>
        <end position="167"/>
    </location>
</feature>
<dbReference type="OrthoDB" id="10442736at2759"/>
<protein>
    <recommendedName>
        <fullName evidence="5">G-protein coupled receptors family 1 profile domain-containing protein</fullName>
    </recommendedName>
</protein>
<feature type="transmembrane region" description="Helical" evidence="2">
    <location>
        <begin position="103"/>
        <end position="127"/>
    </location>
</feature>
<dbReference type="CDD" id="cd00637">
    <property type="entry name" value="7tm_classA_rhodopsin-like"/>
    <property type="match status" value="1"/>
</dbReference>
<gene>
    <name evidence="3" type="ORF">MEDL_59626</name>
</gene>
<name>A0A8S3V025_MYTED</name>
<sequence length="207" mass="23518">MNRNDDIHIFIQDIDYQSIDIASANGITPGKDIRESSSDKTNAELKTNSNLCLKVAEDQPSDISSGSESRTAITNVTPNETPMKKLSNNDHRNKRNRQFKNKFSMMFIVITSVSLFCYIPVGVIVLLEGVFPDFWDNLSSTEFIVVAWLYHTYIINSISNPIVYAFLDTEFYTGLKAHLQDSVNRENIFQIHIKTVFQIHCAQTSDV</sequence>
<dbReference type="AlphaFoldDB" id="A0A8S3V025"/>
<evidence type="ECO:0000313" key="3">
    <source>
        <dbReference type="EMBL" id="CAG2247743.1"/>
    </source>
</evidence>
<keyword evidence="2" id="KW-0812">Transmembrane</keyword>
<evidence type="ECO:0008006" key="5">
    <source>
        <dbReference type="Google" id="ProtNLM"/>
    </source>
</evidence>
<organism evidence="3 4">
    <name type="scientific">Mytilus edulis</name>
    <name type="common">Blue mussel</name>
    <dbReference type="NCBI Taxonomy" id="6550"/>
    <lineage>
        <taxon>Eukaryota</taxon>
        <taxon>Metazoa</taxon>
        <taxon>Spiralia</taxon>
        <taxon>Lophotrochozoa</taxon>
        <taxon>Mollusca</taxon>
        <taxon>Bivalvia</taxon>
        <taxon>Autobranchia</taxon>
        <taxon>Pteriomorphia</taxon>
        <taxon>Mytilida</taxon>
        <taxon>Mytiloidea</taxon>
        <taxon>Mytilidae</taxon>
        <taxon>Mytilinae</taxon>
        <taxon>Mytilus</taxon>
    </lineage>
</organism>
<proteinExistence type="predicted"/>
<dbReference type="EMBL" id="CAJPWZ010002914">
    <property type="protein sequence ID" value="CAG2247743.1"/>
    <property type="molecule type" value="Genomic_DNA"/>
</dbReference>
<feature type="region of interest" description="Disordered" evidence="1">
    <location>
        <begin position="58"/>
        <end position="92"/>
    </location>
</feature>
<keyword evidence="2" id="KW-0472">Membrane</keyword>
<dbReference type="SUPFAM" id="SSF81321">
    <property type="entry name" value="Family A G protein-coupled receptor-like"/>
    <property type="match status" value="1"/>
</dbReference>
<feature type="compositionally biased region" description="Polar residues" evidence="1">
    <location>
        <begin position="61"/>
        <end position="80"/>
    </location>
</feature>
<keyword evidence="4" id="KW-1185">Reference proteome</keyword>